<dbReference type="OrthoDB" id="5740793at2"/>
<evidence type="ECO:0000313" key="1">
    <source>
        <dbReference type="EMBL" id="EAW32592.1"/>
    </source>
</evidence>
<keyword evidence="1" id="KW-0436">Ligase</keyword>
<evidence type="ECO:0000313" key="2">
    <source>
        <dbReference type="Proteomes" id="UP000004931"/>
    </source>
</evidence>
<accession>A0Y8Y8</accession>
<dbReference type="eggNOG" id="ENOG502ZI3F">
    <property type="taxonomic scope" value="Bacteria"/>
</dbReference>
<keyword evidence="1" id="KW-0030">Aminoacyl-tRNA synthetase</keyword>
<organism evidence="1 2">
    <name type="scientific">marine gamma proteobacterium HTCC2143</name>
    <dbReference type="NCBI Taxonomy" id="247633"/>
    <lineage>
        <taxon>Bacteria</taxon>
        <taxon>Pseudomonadati</taxon>
        <taxon>Pseudomonadota</taxon>
        <taxon>Gammaproteobacteria</taxon>
        <taxon>Cellvibrionales</taxon>
        <taxon>Spongiibacteraceae</taxon>
        <taxon>BD1-7 clade</taxon>
    </lineage>
</organism>
<dbReference type="GO" id="GO:0004816">
    <property type="term" value="F:asparagine-tRNA ligase activity"/>
    <property type="evidence" value="ECO:0007669"/>
    <property type="project" value="UniProtKB-EC"/>
</dbReference>
<sequence>MPLASNDKGVINEMLIVDVFTQLIFDAESVLNDTEERIIDCLESIEGSLTHSPRRDIGEFLRAMPVDEMISLVAKVKRKMDQQQLIVAKKLSHGPHIHR</sequence>
<proteinExistence type="predicted"/>
<name>A0Y8Y8_9GAMM</name>
<dbReference type="AlphaFoldDB" id="A0Y8Y8"/>
<dbReference type="Proteomes" id="UP000004931">
    <property type="component" value="Unassembled WGS sequence"/>
</dbReference>
<reference evidence="1 2" key="1">
    <citation type="journal article" date="2010" name="J. Bacteriol.">
        <title>Genome sequence of the oligotrophic marine Gammaproteobacterium HTCC2143, isolated from the Oregon Coast.</title>
        <authorList>
            <person name="Oh H.M."/>
            <person name="Kang I."/>
            <person name="Ferriera S."/>
            <person name="Giovannoni S.J."/>
            <person name="Cho J.C."/>
        </authorList>
    </citation>
    <scope>NUCLEOTIDE SEQUENCE [LARGE SCALE GENOMIC DNA]</scope>
    <source>
        <strain evidence="1 2">HTCC2143</strain>
    </source>
</reference>
<keyword evidence="2" id="KW-1185">Reference proteome</keyword>
<comment type="caution">
    <text evidence="1">The sequence shown here is derived from an EMBL/GenBank/DDBJ whole genome shotgun (WGS) entry which is preliminary data.</text>
</comment>
<protein>
    <submittedName>
        <fullName evidence="1">Asparaginyl-tRNA synthetase</fullName>
        <ecNumber evidence="1">6.1.1.22</ecNumber>
    </submittedName>
</protein>
<dbReference type="EMBL" id="AAVT01000001">
    <property type="protein sequence ID" value="EAW32592.1"/>
    <property type="molecule type" value="Genomic_DNA"/>
</dbReference>
<gene>
    <name evidence="1" type="ORF">GP2143_15091</name>
</gene>
<dbReference type="EC" id="6.1.1.22" evidence="1"/>